<evidence type="ECO:0000313" key="2">
    <source>
        <dbReference type="Proteomes" id="UP000183275"/>
    </source>
</evidence>
<dbReference type="OrthoDB" id="350920at2157"/>
<proteinExistence type="predicted"/>
<dbReference type="AlphaFoldDB" id="A0A1I0NC13"/>
<dbReference type="EMBL" id="FOIS01000002">
    <property type="protein sequence ID" value="SEV98425.1"/>
    <property type="molecule type" value="Genomic_DNA"/>
</dbReference>
<protein>
    <submittedName>
        <fullName evidence="1">Uncharacterized protein</fullName>
    </submittedName>
</protein>
<accession>A0A1I0NC13</accession>
<dbReference type="STRING" id="1202768.SAMN05216285_1527"/>
<evidence type="ECO:0000313" key="1">
    <source>
        <dbReference type="EMBL" id="SEV98425.1"/>
    </source>
</evidence>
<sequence>MSSTPETNSDDDDQNDERLINALSTREIRRGLLDSDIDVGENADREEVFNLLETHPAADQLREDIVEGAKKRILEDGHVKHDSIEGTGQGIPVISDALTLAEVYYYDSYFQYTDHTARVYEAPDFGGVLRDIAEDADSPAAARNLFMEFCESEDVDPAYIEATEDVPAPLIDNTDDQFSPRLVKFEDANTIYLEYWKRGKTMSEFDVRTGDYEKIKTLYRAVVRVNLDTGLIETMGDNSQQSNEQLVKRFLGEFSGSDTVRRINIRGPDIRRTKSDLALLTSLNEFVGEEAKVRLTRNQSGNVEADPAHDQMESERDYSKTNFQIFIGETADGWELVYPRELGEEPDSEDEVTTSDVLTAIDESSRIDYEDVKDLTITLDGEKSTYRIQKKDLAPSTREQVFDLLAEELGWISD</sequence>
<name>A0A1I0NC13_9EURY</name>
<reference evidence="2" key="1">
    <citation type="submission" date="2016-10" db="EMBL/GenBank/DDBJ databases">
        <authorList>
            <person name="Varghese N."/>
        </authorList>
    </citation>
    <scope>NUCLEOTIDE SEQUENCE [LARGE SCALE GENOMIC DNA]</scope>
    <source>
        <strain evidence="2">CGMCC 1.12284</strain>
    </source>
</reference>
<dbReference type="Proteomes" id="UP000183275">
    <property type="component" value="Unassembled WGS sequence"/>
</dbReference>
<dbReference type="RefSeq" id="WP_049988545.1">
    <property type="nucleotide sequence ID" value="NZ_FOIS01000002.1"/>
</dbReference>
<keyword evidence="2" id="KW-1185">Reference proteome</keyword>
<gene>
    <name evidence="1" type="ORF">SAMN05216285_1527</name>
</gene>
<organism evidence="1 2">
    <name type="scientific">Natrinema salifodinae</name>
    <dbReference type="NCBI Taxonomy" id="1202768"/>
    <lineage>
        <taxon>Archaea</taxon>
        <taxon>Methanobacteriati</taxon>
        <taxon>Methanobacteriota</taxon>
        <taxon>Stenosarchaea group</taxon>
        <taxon>Halobacteria</taxon>
        <taxon>Halobacteriales</taxon>
        <taxon>Natrialbaceae</taxon>
        <taxon>Natrinema</taxon>
    </lineage>
</organism>